<dbReference type="EMBL" id="FOXV01000001">
    <property type="protein sequence ID" value="SFQ04291.1"/>
    <property type="molecule type" value="Genomic_DNA"/>
</dbReference>
<keyword evidence="5" id="KW-1185">Reference proteome</keyword>
<dbReference type="STRING" id="93684.SAMN05421853_101405"/>
<dbReference type="InterPro" id="IPR002347">
    <property type="entry name" value="SDR_fam"/>
</dbReference>
<dbReference type="Pfam" id="PF00106">
    <property type="entry name" value="adh_short"/>
    <property type="match status" value="1"/>
</dbReference>
<dbReference type="RefSeq" id="WP_093009100.1">
    <property type="nucleotide sequence ID" value="NZ_FOXV01000001.1"/>
</dbReference>
<dbReference type="PROSITE" id="PS00061">
    <property type="entry name" value="ADH_SHORT"/>
    <property type="match status" value="1"/>
</dbReference>
<dbReference type="Proteomes" id="UP000243106">
    <property type="component" value="Unassembled WGS sequence"/>
</dbReference>
<dbReference type="AlphaFoldDB" id="A0A1I5VA56"/>
<dbReference type="SUPFAM" id="SSF51735">
    <property type="entry name" value="NAD(P)-binding Rossmann-fold domains"/>
    <property type="match status" value="1"/>
</dbReference>
<protein>
    <submittedName>
        <fullName evidence="4">Short-chain dehydrogenase</fullName>
    </submittedName>
</protein>
<dbReference type="InterPro" id="IPR036291">
    <property type="entry name" value="NAD(P)-bd_dom_sf"/>
</dbReference>
<evidence type="ECO:0000256" key="1">
    <source>
        <dbReference type="ARBA" id="ARBA00006484"/>
    </source>
</evidence>
<dbReference type="CDD" id="cd05233">
    <property type="entry name" value="SDR_c"/>
    <property type="match status" value="1"/>
</dbReference>
<dbReference type="Gene3D" id="3.40.50.720">
    <property type="entry name" value="NAD(P)-binding Rossmann-like Domain"/>
    <property type="match status" value="1"/>
</dbReference>
<organism evidence="4 5">
    <name type="scientific">Roseivivax halotolerans</name>
    <dbReference type="NCBI Taxonomy" id="93684"/>
    <lineage>
        <taxon>Bacteria</taxon>
        <taxon>Pseudomonadati</taxon>
        <taxon>Pseudomonadota</taxon>
        <taxon>Alphaproteobacteria</taxon>
        <taxon>Rhodobacterales</taxon>
        <taxon>Roseobacteraceae</taxon>
        <taxon>Roseivivax</taxon>
    </lineage>
</organism>
<dbReference type="InterPro" id="IPR020904">
    <property type="entry name" value="Sc_DH/Rdtase_CS"/>
</dbReference>
<reference evidence="5" key="1">
    <citation type="submission" date="2016-10" db="EMBL/GenBank/DDBJ databases">
        <authorList>
            <person name="Varghese N."/>
            <person name="Submissions S."/>
        </authorList>
    </citation>
    <scope>NUCLEOTIDE SEQUENCE [LARGE SCALE GENOMIC DNA]</scope>
    <source>
        <strain evidence="5">JCM 10271</strain>
    </source>
</reference>
<gene>
    <name evidence="4" type="ORF">SAMN05421853_101405</name>
</gene>
<dbReference type="PANTHER" id="PTHR44196">
    <property type="entry name" value="DEHYDROGENASE/REDUCTASE SDR FAMILY MEMBER 7B"/>
    <property type="match status" value="1"/>
</dbReference>
<sequence length="269" mass="28421">MRISGRIALVTGAGQGIGRAMVKALTAEGALVIALDRDETAARRVAEETGGHAITADVTDPEAFGKALDAAIGWRGRIDILVSNAGMATGEPDGATSASDAHWQKSFDLHVMAHLRAARRLLPDMIAREEGAIVNVASAAGLLSQIGDAAYSASKHAAVSLAQSLAIDHGGQGIQVSVVCPLYVATPLLGYAEGESGAHDRILPVEAVADSLIAGLREGRFLILPHEEAGLFFRKRAEDMESWIKGMRALRARVTEDGESDIKHLHRRI</sequence>
<dbReference type="PRINTS" id="PR00080">
    <property type="entry name" value="SDRFAMILY"/>
</dbReference>
<evidence type="ECO:0000313" key="5">
    <source>
        <dbReference type="Proteomes" id="UP000243106"/>
    </source>
</evidence>
<evidence type="ECO:0000313" key="4">
    <source>
        <dbReference type="EMBL" id="SFQ04291.1"/>
    </source>
</evidence>
<evidence type="ECO:0000256" key="3">
    <source>
        <dbReference type="RuleBase" id="RU000363"/>
    </source>
</evidence>
<name>A0A1I5VA56_9RHOB</name>
<evidence type="ECO:0000256" key="2">
    <source>
        <dbReference type="ARBA" id="ARBA00023002"/>
    </source>
</evidence>
<dbReference type="PRINTS" id="PR00081">
    <property type="entry name" value="GDHRDH"/>
</dbReference>
<comment type="similarity">
    <text evidence="1 3">Belongs to the short-chain dehydrogenases/reductases (SDR) family.</text>
</comment>
<accession>A0A1I5VA56</accession>
<dbReference type="PANTHER" id="PTHR44196:SF1">
    <property type="entry name" value="DEHYDROGENASE_REDUCTASE SDR FAMILY MEMBER 7B"/>
    <property type="match status" value="1"/>
</dbReference>
<dbReference type="GO" id="GO:0016020">
    <property type="term" value="C:membrane"/>
    <property type="evidence" value="ECO:0007669"/>
    <property type="project" value="TreeGrafter"/>
</dbReference>
<proteinExistence type="inferred from homology"/>
<dbReference type="GO" id="GO:0016491">
    <property type="term" value="F:oxidoreductase activity"/>
    <property type="evidence" value="ECO:0007669"/>
    <property type="project" value="UniProtKB-KW"/>
</dbReference>
<keyword evidence="2" id="KW-0560">Oxidoreductase</keyword>